<comment type="caution">
    <text evidence="2">The sequence shown here is derived from an EMBL/GenBank/DDBJ whole genome shotgun (WGS) entry which is preliminary data.</text>
</comment>
<organism evidence="2 3">
    <name type="scientific">Pseudomarimonas salicorniae</name>
    <dbReference type="NCBI Taxonomy" id="2933270"/>
    <lineage>
        <taxon>Bacteria</taxon>
        <taxon>Pseudomonadati</taxon>
        <taxon>Pseudomonadota</taxon>
        <taxon>Gammaproteobacteria</taxon>
        <taxon>Lysobacterales</taxon>
        <taxon>Lysobacteraceae</taxon>
        <taxon>Pseudomarimonas</taxon>
    </lineage>
</organism>
<dbReference type="Proteomes" id="UP001431449">
    <property type="component" value="Unassembled WGS sequence"/>
</dbReference>
<feature type="signal peptide" evidence="1">
    <location>
        <begin position="1"/>
        <end position="26"/>
    </location>
</feature>
<evidence type="ECO:0000313" key="2">
    <source>
        <dbReference type="EMBL" id="MCK7595058.1"/>
    </source>
</evidence>
<evidence type="ECO:0008006" key="4">
    <source>
        <dbReference type="Google" id="ProtNLM"/>
    </source>
</evidence>
<sequence length="198" mass="20891">MNRNAVVSLSLSALLFAALHAAPARAGDIADITIEKQGTAHVLSVDLDTLGDGQTLQLSTQAGVPAIVSRSGGTLDVEIAGATHEISIGEVNGTWVDAHGGKHEVEVVRFEKGEADEGSDGRKVKVVRLHGEHDELIEERLEGADAGKVVVIKRHGDDAMDEDELVRLIEEAKAGSGPADADGVRITVERRVTREAVN</sequence>
<evidence type="ECO:0000256" key="1">
    <source>
        <dbReference type="SAM" id="SignalP"/>
    </source>
</evidence>
<proteinExistence type="predicted"/>
<gene>
    <name evidence="2" type="ORF">M0G41_15415</name>
</gene>
<evidence type="ECO:0000313" key="3">
    <source>
        <dbReference type="Proteomes" id="UP001431449"/>
    </source>
</evidence>
<keyword evidence="3" id="KW-1185">Reference proteome</keyword>
<accession>A0ABT0GKI8</accession>
<dbReference type="EMBL" id="JALNMH010000013">
    <property type="protein sequence ID" value="MCK7595058.1"/>
    <property type="molecule type" value="Genomic_DNA"/>
</dbReference>
<reference evidence="2" key="1">
    <citation type="submission" date="2022-04" db="EMBL/GenBank/DDBJ databases">
        <title>Lysobacter sp. CAU 1642 isolated from sea sand.</title>
        <authorList>
            <person name="Kim W."/>
        </authorList>
    </citation>
    <scope>NUCLEOTIDE SEQUENCE</scope>
    <source>
        <strain evidence="2">CAU 1642</strain>
    </source>
</reference>
<protein>
    <recommendedName>
        <fullName evidence="4">DUF5666 domain-containing protein</fullName>
    </recommendedName>
</protein>
<name>A0ABT0GKI8_9GAMM</name>
<feature type="chain" id="PRO_5046505797" description="DUF5666 domain-containing protein" evidence="1">
    <location>
        <begin position="27"/>
        <end position="198"/>
    </location>
</feature>
<dbReference type="RefSeq" id="WP_248210805.1">
    <property type="nucleotide sequence ID" value="NZ_JALNMH010000013.1"/>
</dbReference>
<keyword evidence="1" id="KW-0732">Signal</keyword>